<name>A0A9P6NNN1_9BASI</name>
<keyword evidence="4 7" id="KW-1133">Transmembrane helix</keyword>
<evidence type="ECO:0000256" key="4">
    <source>
        <dbReference type="ARBA" id="ARBA00022989"/>
    </source>
</evidence>
<evidence type="ECO:0000256" key="5">
    <source>
        <dbReference type="ARBA" id="ARBA00023136"/>
    </source>
</evidence>
<evidence type="ECO:0000256" key="7">
    <source>
        <dbReference type="SAM" id="Phobius"/>
    </source>
</evidence>
<sequence length="480" mass="52122">MQPRNDSETTPLLSRPSSSSSSQISTNDFLKEAWVTFCDAVPISLTYMLQSSLQTLSIFLCGRLAGKEALSVAAMSYMWAMVTAGCIALGGTTALDTLASTAFTASSDIYHVGTLLQRSMIVLLLIYLPFGISWWFMEPILLALGQNVELSSNAQVFLRILSFGMPPFIWFESIKKFLQVQGIMHVSTIVLIIVSPINVLLNWIFISKLGFRGAALGTTITYWLAFSIICVVGRLMGGGKAWGGWSRKCFESLWPMFKLSIAGFLMVGTEWWAFEIVALVAGRISVLSLEAQSVILTLDQVLATLPFGVGVSASARIGHLLGARQPIKARSAGLAAVSLSTIIGGSVTIILLTTRNRFGYLFSVDDDVGGLVAEVLPYVAAFQIADGWAQSCSGILRGVGLQNVGVTVNIVAYYLIALPLSITLAFRTSMGLSGLWLGQCVALFLVGLSEFVMIQWIRWDDEVERAVDRVESECLIQTMD</sequence>
<evidence type="ECO:0000313" key="8">
    <source>
        <dbReference type="EMBL" id="KAG0149219.1"/>
    </source>
</evidence>
<keyword evidence="3 7" id="KW-0812">Transmembrane</keyword>
<comment type="similarity">
    <text evidence="2">Belongs to the multi antimicrobial extrusion (MATE) (TC 2.A.66.1) family.</text>
</comment>
<dbReference type="PANTHER" id="PTHR11206">
    <property type="entry name" value="MULTIDRUG RESISTANCE PROTEIN"/>
    <property type="match status" value="1"/>
</dbReference>
<reference evidence="8" key="1">
    <citation type="submission" date="2013-11" db="EMBL/GenBank/DDBJ databases">
        <title>Genome sequence of the fusiform rust pathogen reveals effectors for host alternation and coevolution with pine.</title>
        <authorList>
            <consortium name="DOE Joint Genome Institute"/>
            <person name="Smith K."/>
            <person name="Pendleton A."/>
            <person name="Kubisiak T."/>
            <person name="Anderson C."/>
            <person name="Salamov A."/>
            <person name="Aerts A."/>
            <person name="Riley R."/>
            <person name="Clum A."/>
            <person name="Lindquist E."/>
            <person name="Ence D."/>
            <person name="Campbell M."/>
            <person name="Kronenberg Z."/>
            <person name="Feau N."/>
            <person name="Dhillon B."/>
            <person name="Hamelin R."/>
            <person name="Burleigh J."/>
            <person name="Smith J."/>
            <person name="Yandell M."/>
            <person name="Nelson C."/>
            <person name="Grigoriev I."/>
            <person name="Davis J."/>
        </authorList>
    </citation>
    <scope>NUCLEOTIDE SEQUENCE</scope>
    <source>
        <strain evidence="8">G11</strain>
    </source>
</reference>
<dbReference type="CDD" id="cd13132">
    <property type="entry name" value="MATE_eukaryotic"/>
    <property type="match status" value="1"/>
</dbReference>
<keyword evidence="5 7" id="KW-0472">Membrane</keyword>
<feature type="transmembrane region" description="Helical" evidence="7">
    <location>
        <begin position="333"/>
        <end position="353"/>
    </location>
</feature>
<keyword evidence="9" id="KW-1185">Reference proteome</keyword>
<feature type="compositionally biased region" description="Low complexity" evidence="6">
    <location>
        <begin position="14"/>
        <end position="24"/>
    </location>
</feature>
<evidence type="ECO:0000256" key="1">
    <source>
        <dbReference type="ARBA" id="ARBA00004141"/>
    </source>
</evidence>
<feature type="region of interest" description="Disordered" evidence="6">
    <location>
        <begin position="1"/>
        <end position="24"/>
    </location>
</feature>
<evidence type="ECO:0008006" key="10">
    <source>
        <dbReference type="Google" id="ProtNLM"/>
    </source>
</evidence>
<feature type="transmembrane region" description="Helical" evidence="7">
    <location>
        <begin position="186"/>
        <end position="205"/>
    </location>
</feature>
<feature type="transmembrane region" description="Helical" evidence="7">
    <location>
        <begin position="301"/>
        <end position="321"/>
    </location>
</feature>
<dbReference type="GO" id="GO:0016020">
    <property type="term" value="C:membrane"/>
    <property type="evidence" value="ECO:0007669"/>
    <property type="project" value="UniProtKB-SubCell"/>
</dbReference>
<proteinExistence type="inferred from homology"/>
<gene>
    <name evidence="8" type="ORF">CROQUDRAFT_669301</name>
</gene>
<dbReference type="GO" id="GO:1990961">
    <property type="term" value="P:xenobiotic detoxification by transmembrane export across the plasma membrane"/>
    <property type="evidence" value="ECO:0007669"/>
    <property type="project" value="InterPro"/>
</dbReference>
<comment type="subcellular location">
    <subcellularLocation>
        <location evidence="1">Membrane</location>
        <topology evidence="1">Multi-pass membrane protein</topology>
    </subcellularLocation>
</comment>
<dbReference type="GO" id="GO:0042910">
    <property type="term" value="F:xenobiotic transmembrane transporter activity"/>
    <property type="evidence" value="ECO:0007669"/>
    <property type="project" value="InterPro"/>
</dbReference>
<dbReference type="NCBIfam" id="TIGR00797">
    <property type="entry name" value="matE"/>
    <property type="match status" value="1"/>
</dbReference>
<organism evidence="8 9">
    <name type="scientific">Cronartium quercuum f. sp. fusiforme G11</name>
    <dbReference type="NCBI Taxonomy" id="708437"/>
    <lineage>
        <taxon>Eukaryota</taxon>
        <taxon>Fungi</taxon>
        <taxon>Dikarya</taxon>
        <taxon>Basidiomycota</taxon>
        <taxon>Pucciniomycotina</taxon>
        <taxon>Pucciniomycetes</taxon>
        <taxon>Pucciniales</taxon>
        <taxon>Coleosporiaceae</taxon>
        <taxon>Cronartium</taxon>
    </lineage>
</organism>
<comment type="caution">
    <text evidence="8">The sequence shown here is derived from an EMBL/GenBank/DDBJ whole genome shotgun (WGS) entry which is preliminary data.</text>
</comment>
<dbReference type="InterPro" id="IPR002528">
    <property type="entry name" value="MATE_fam"/>
</dbReference>
<evidence type="ECO:0000256" key="2">
    <source>
        <dbReference type="ARBA" id="ARBA00010199"/>
    </source>
</evidence>
<dbReference type="Proteomes" id="UP000886653">
    <property type="component" value="Unassembled WGS sequence"/>
</dbReference>
<dbReference type="GO" id="GO:0015297">
    <property type="term" value="F:antiporter activity"/>
    <property type="evidence" value="ECO:0007669"/>
    <property type="project" value="InterPro"/>
</dbReference>
<evidence type="ECO:0000256" key="6">
    <source>
        <dbReference type="SAM" id="MobiDB-lite"/>
    </source>
</evidence>
<feature type="transmembrane region" description="Helical" evidence="7">
    <location>
        <begin position="435"/>
        <end position="457"/>
    </location>
</feature>
<dbReference type="Pfam" id="PF01554">
    <property type="entry name" value="MatE"/>
    <property type="match status" value="2"/>
</dbReference>
<feature type="transmembrane region" description="Helical" evidence="7">
    <location>
        <begin position="77"/>
        <end position="103"/>
    </location>
</feature>
<dbReference type="EMBL" id="MU167229">
    <property type="protein sequence ID" value="KAG0149219.1"/>
    <property type="molecule type" value="Genomic_DNA"/>
</dbReference>
<accession>A0A9P6NNN1</accession>
<feature type="transmembrane region" description="Helical" evidence="7">
    <location>
        <begin position="115"/>
        <end position="136"/>
    </location>
</feature>
<evidence type="ECO:0000313" key="9">
    <source>
        <dbReference type="Proteomes" id="UP000886653"/>
    </source>
</evidence>
<dbReference type="AlphaFoldDB" id="A0A9P6NNN1"/>
<protein>
    <recommendedName>
        <fullName evidence="10">MATE efflux family protein</fullName>
    </recommendedName>
</protein>
<feature type="transmembrane region" description="Helical" evidence="7">
    <location>
        <begin position="211"/>
        <end position="236"/>
    </location>
</feature>
<dbReference type="OrthoDB" id="2126698at2759"/>
<feature type="transmembrane region" description="Helical" evidence="7">
    <location>
        <begin position="257"/>
        <end position="281"/>
    </location>
</feature>
<feature type="transmembrane region" description="Helical" evidence="7">
    <location>
        <begin position="406"/>
        <end position="426"/>
    </location>
</feature>
<evidence type="ECO:0000256" key="3">
    <source>
        <dbReference type="ARBA" id="ARBA00022692"/>
    </source>
</evidence>
<dbReference type="InterPro" id="IPR045069">
    <property type="entry name" value="MATE_euk"/>
</dbReference>